<comment type="caution">
    <text evidence="1">The sequence shown here is derived from an EMBL/GenBank/DDBJ whole genome shotgun (WGS) entry which is preliminary data.</text>
</comment>
<dbReference type="AlphaFoldDB" id="A0A084XW25"/>
<gene>
    <name evidence="1" type="ORF">CAPSK01_004034</name>
</gene>
<dbReference type="Proteomes" id="UP000019812">
    <property type="component" value="Unassembled WGS sequence"/>
</dbReference>
<dbReference type="EMBL" id="JDSS02000039">
    <property type="protein sequence ID" value="KFB66669.1"/>
    <property type="molecule type" value="Genomic_DNA"/>
</dbReference>
<proteinExistence type="predicted"/>
<reference evidence="1 2" key="1">
    <citation type="submission" date="2014-07" db="EMBL/GenBank/DDBJ databases">
        <title>Expanding our view of genomic diversity in Candidatus Accumulibacter clades.</title>
        <authorList>
            <person name="Skennerton C.T."/>
            <person name="Barr J.J."/>
            <person name="Slater F.R."/>
            <person name="Bond P.L."/>
            <person name="Tyson G.W."/>
        </authorList>
    </citation>
    <scope>NUCLEOTIDE SEQUENCE [LARGE SCALE GENOMIC DNA]</scope>
    <source>
        <strain evidence="2">SK-01</strain>
    </source>
</reference>
<organism evidence="1 2">
    <name type="scientific">Candidatus Accumulibacter vicinus</name>
    <dbReference type="NCBI Taxonomy" id="2954382"/>
    <lineage>
        <taxon>Bacteria</taxon>
        <taxon>Pseudomonadati</taxon>
        <taxon>Pseudomonadota</taxon>
        <taxon>Betaproteobacteria</taxon>
        <taxon>Candidatus Accumulibacter</taxon>
    </lineage>
</organism>
<accession>A0A084XW25</accession>
<sequence>MSITAPIAPVSALTGIPYFHIPAGGWGSGYVYGNALRVLTIAASFPHWHIRCTQPHDWTGAGDVYAFQSIGEVDP</sequence>
<evidence type="ECO:0000313" key="1">
    <source>
        <dbReference type="EMBL" id="KFB66669.1"/>
    </source>
</evidence>
<protein>
    <submittedName>
        <fullName evidence="1">Uncharacterized protein</fullName>
    </submittedName>
</protein>
<evidence type="ECO:0000313" key="2">
    <source>
        <dbReference type="Proteomes" id="UP000019812"/>
    </source>
</evidence>
<name>A0A084XW25_9PROT</name>